<dbReference type="EMBL" id="JATAAI010000017">
    <property type="protein sequence ID" value="KAK1739926.1"/>
    <property type="molecule type" value="Genomic_DNA"/>
</dbReference>
<feature type="region of interest" description="Disordered" evidence="1">
    <location>
        <begin position="130"/>
        <end position="173"/>
    </location>
</feature>
<reference evidence="2" key="1">
    <citation type="submission" date="2023-06" db="EMBL/GenBank/DDBJ databases">
        <title>Survivors Of The Sea: Transcriptome response of Skeletonema marinoi to long-term dormancy.</title>
        <authorList>
            <person name="Pinder M.I.M."/>
            <person name="Kourtchenko O."/>
            <person name="Robertson E.K."/>
            <person name="Larsson T."/>
            <person name="Maumus F."/>
            <person name="Osuna-Cruz C.M."/>
            <person name="Vancaester E."/>
            <person name="Stenow R."/>
            <person name="Vandepoele K."/>
            <person name="Ploug H."/>
            <person name="Bruchert V."/>
            <person name="Godhe A."/>
            <person name="Topel M."/>
        </authorList>
    </citation>
    <scope>NUCLEOTIDE SEQUENCE</scope>
    <source>
        <strain evidence="2">R05AC</strain>
    </source>
</reference>
<evidence type="ECO:0000313" key="3">
    <source>
        <dbReference type="Proteomes" id="UP001224775"/>
    </source>
</evidence>
<protein>
    <submittedName>
        <fullName evidence="2">Uncharacterized protein</fullName>
    </submittedName>
</protein>
<comment type="caution">
    <text evidence="2">The sequence shown here is derived from an EMBL/GenBank/DDBJ whole genome shotgun (WGS) entry which is preliminary data.</text>
</comment>
<feature type="compositionally biased region" description="Low complexity" evidence="1">
    <location>
        <begin position="379"/>
        <end position="398"/>
    </location>
</feature>
<feature type="compositionally biased region" description="Polar residues" evidence="1">
    <location>
        <begin position="149"/>
        <end position="158"/>
    </location>
</feature>
<evidence type="ECO:0000313" key="2">
    <source>
        <dbReference type="EMBL" id="KAK1739926.1"/>
    </source>
</evidence>
<dbReference type="AlphaFoldDB" id="A0AAD8Y563"/>
<gene>
    <name evidence="2" type="ORF">QTG54_009685</name>
</gene>
<feature type="region of interest" description="Disordered" evidence="1">
    <location>
        <begin position="197"/>
        <end position="216"/>
    </location>
</feature>
<feature type="compositionally biased region" description="Polar residues" evidence="1">
    <location>
        <begin position="204"/>
        <end position="214"/>
    </location>
</feature>
<name>A0AAD8Y563_9STRA</name>
<sequence>MTISPTQSNIKPTCIKKSTSVKKARGKDAVPFEEMERLMNLYGSIKALRIRGAAKKKGSAEEGDKKVPLVKKDSIKRKFYRWFPNFEERFTREENGHYQPVNGHEYEMKYRAEMRQKSMTVVVNKRSDSITKKKYGQNGKIAERKKATKSGNVLSRQVSSSDSSSNSNISNSDKNVEGVIGITIPDDIEIDRSNIVMPSPTTTPPEKSNNSASFLDNGYRAPSPLSFQEQFTKKAASEEQDTIFSFVSQDSEEAGASELKGLFDEVDKQYYGEAMPMMQSYDSIPMMHSYGAMPMMNSYGPMSMMNSYAMMNSYDPLPMMNSYDQMQQMSELSALSSMLKSYPAYPMMNSNAHAGMSTMPMNSYDQCFTGRLSDDSLQGSMGNVRNSSSSGNSSINLNEQWGSDSDIEDCLFLGVGNEMVSTRPSFR</sequence>
<keyword evidence="3" id="KW-1185">Reference proteome</keyword>
<feature type="region of interest" description="Disordered" evidence="1">
    <location>
        <begin position="375"/>
        <end position="399"/>
    </location>
</feature>
<dbReference type="Proteomes" id="UP001224775">
    <property type="component" value="Unassembled WGS sequence"/>
</dbReference>
<proteinExistence type="predicted"/>
<feature type="compositionally biased region" description="Low complexity" evidence="1">
    <location>
        <begin position="159"/>
        <end position="173"/>
    </location>
</feature>
<organism evidence="2 3">
    <name type="scientific">Skeletonema marinoi</name>
    <dbReference type="NCBI Taxonomy" id="267567"/>
    <lineage>
        <taxon>Eukaryota</taxon>
        <taxon>Sar</taxon>
        <taxon>Stramenopiles</taxon>
        <taxon>Ochrophyta</taxon>
        <taxon>Bacillariophyta</taxon>
        <taxon>Coscinodiscophyceae</taxon>
        <taxon>Thalassiosirophycidae</taxon>
        <taxon>Thalassiosirales</taxon>
        <taxon>Skeletonemataceae</taxon>
        <taxon>Skeletonema</taxon>
        <taxon>Skeletonema marinoi-dohrnii complex</taxon>
    </lineage>
</organism>
<evidence type="ECO:0000256" key="1">
    <source>
        <dbReference type="SAM" id="MobiDB-lite"/>
    </source>
</evidence>
<accession>A0AAD8Y563</accession>